<protein>
    <submittedName>
        <fullName evidence="1">Uncharacterized protein</fullName>
    </submittedName>
</protein>
<dbReference type="EMBL" id="JAWDGP010006844">
    <property type="protein sequence ID" value="KAK3734563.1"/>
    <property type="molecule type" value="Genomic_DNA"/>
</dbReference>
<dbReference type="Proteomes" id="UP001283361">
    <property type="component" value="Unassembled WGS sequence"/>
</dbReference>
<comment type="caution">
    <text evidence="1">The sequence shown here is derived from an EMBL/GenBank/DDBJ whole genome shotgun (WGS) entry which is preliminary data.</text>
</comment>
<reference evidence="1" key="1">
    <citation type="journal article" date="2023" name="G3 (Bethesda)">
        <title>A reference genome for the long-term kleptoplast-retaining sea slug Elysia crispata morphotype clarki.</title>
        <authorList>
            <person name="Eastman K.E."/>
            <person name="Pendleton A.L."/>
            <person name="Shaikh M.A."/>
            <person name="Suttiyut T."/>
            <person name="Ogas R."/>
            <person name="Tomko P."/>
            <person name="Gavelis G."/>
            <person name="Widhalm J.R."/>
            <person name="Wisecaver J.H."/>
        </authorList>
    </citation>
    <scope>NUCLEOTIDE SEQUENCE</scope>
    <source>
        <strain evidence="1">ECLA1</strain>
    </source>
</reference>
<keyword evidence="2" id="KW-1185">Reference proteome</keyword>
<evidence type="ECO:0000313" key="2">
    <source>
        <dbReference type="Proteomes" id="UP001283361"/>
    </source>
</evidence>
<name>A0AAE0Y6C0_9GAST</name>
<gene>
    <name evidence="1" type="ORF">RRG08_003471</name>
</gene>
<organism evidence="1 2">
    <name type="scientific">Elysia crispata</name>
    <name type="common">lettuce slug</name>
    <dbReference type="NCBI Taxonomy" id="231223"/>
    <lineage>
        <taxon>Eukaryota</taxon>
        <taxon>Metazoa</taxon>
        <taxon>Spiralia</taxon>
        <taxon>Lophotrochozoa</taxon>
        <taxon>Mollusca</taxon>
        <taxon>Gastropoda</taxon>
        <taxon>Heterobranchia</taxon>
        <taxon>Euthyneura</taxon>
        <taxon>Panpulmonata</taxon>
        <taxon>Sacoglossa</taxon>
        <taxon>Placobranchoidea</taxon>
        <taxon>Plakobranchidae</taxon>
        <taxon>Elysia</taxon>
    </lineage>
</organism>
<accession>A0AAE0Y6C0</accession>
<proteinExistence type="predicted"/>
<evidence type="ECO:0000313" key="1">
    <source>
        <dbReference type="EMBL" id="KAK3734563.1"/>
    </source>
</evidence>
<sequence length="120" mass="13579">MILPRLSASSYLVSEHDPTSSVSMMINPTSSVSMMINPTSSLSIMINPTSSDRDFPSLTSNSVRRYQIWYTVVEHPSNGTEDDARHPITLGRAKLWDRLKKPCLSIMVEWCSNASKLYRR</sequence>
<dbReference type="AlphaFoldDB" id="A0AAE0Y6C0"/>